<proteinExistence type="predicted"/>
<reference evidence="1 2" key="1">
    <citation type="submission" date="2018-08" db="EMBL/GenBank/DDBJ databases">
        <title>Komagataeibacter sp. AV 382.</title>
        <authorList>
            <person name="Skraban J."/>
            <person name="Trcek J."/>
        </authorList>
    </citation>
    <scope>NUCLEOTIDE SEQUENCE [LARGE SCALE GENOMIC DNA]</scope>
    <source>
        <strain evidence="1 2">AV 382</strain>
    </source>
</reference>
<dbReference type="Proteomes" id="UP000262371">
    <property type="component" value="Unassembled WGS sequence"/>
</dbReference>
<evidence type="ECO:0000313" key="2">
    <source>
        <dbReference type="Proteomes" id="UP000262371"/>
    </source>
</evidence>
<feature type="non-terminal residue" evidence="1">
    <location>
        <position position="21"/>
    </location>
</feature>
<dbReference type="EMBL" id="QUWV01000093">
    <property type="protein sequence ID" value="RFD19481.1"/>
    <property type="molecule type" value="Genomic_DNA"/>
</dbReference>
<name>A0A371YZ31_9PROT</name>
<gene>
    <name evidence="1" type="ORF">DY926_11080</name>
</gene>
<keyword evidence="2" id="KW-1185">Reference proteome</keyword>
<evidence type="ECO:0000313" key="1">
    <source>
        <dbReference type="EMBL" id="RFD19481.1"/>
    </source>
</evidence>
<dbReference type="AlphaFoldDB" id="A0A371YZ31"/>
<accession>A0A371YZ31</accession>
<organism evidence="1 2">
    <name type="scientific">Komagataeibacter melaceti</name>
    <dbReference type="NCBI Taxonomy" id="2766577"/>
    <lineage>
        <taxon>Bacteria</taxon>
        <taxon>Pseudomonadati</taxon>
        <taxon>Pseudomonadota</taxon>
        <taxon>Alphaproteobacteria</taxon>
        <taxon>Acetobacterales</taxon>
        <taxon>Acetobacteraceae</taxon>
        <taxon>Komagataeibacter</taxon>
    </lineage>
</organism>
<sequence>MARIEDIMTLAPVIPVLVIHD</sequence>
<protein>
    <submittedName>
        <fullName evidence="1">2-dehydro-3-deoxyphosphogluconate aldolase</fullName>
    </submittedName>
</protein>
<comment type="caution">
    <text evidence="1">The sequence shown here is derived from an EMBL/GenBank/DDBJ whole genome shotgun (WGS) entry which is preliminary data.</text>
</comment>